<feature type="transmembrane region" description="Helical" evidence="1">
    <location>
        <begin position="210"/>
        <end position="232"/>
    </location>
</feature>
<feature type="transmembrane region" description="Helical" evidence="1">
    <location>
        <begin position="83"/>
        <end position="107"/>
    </location>
</feature>
<feature type="transmembrane region" description="Helical" evidence="1">
    <location>
        <begin position="128"/>
        <end position="149"/>
    </location>
</feature>
<gene>
    <name evidence="2" type="ordered locus">MPUT_0395</name>
</gene>
<keyword evidence="1" id="KW-0472">Membrane</keyword>
<evidence type="ECO:0000256" key="1">
    <source>
        <dbReference type="SAM" id="Phobius"/>
    </source>
</evidence>
<dbReference type="Gene3D" id="1.10.1760.20">
    <property type="match status" value="1"/>
</dbReference>
<dbReference type="EMBL" id="CP003021">
    <property type="protein sequence ID" value="AEM68770.1"/>
    <property type="molecule type" value="Genomic_DNA"/>
</dbReference>
<keyword evidence="1" id="KW-1133">Transmembrane helix</keyword>
<name>A0A7U4E9L0_MYCPK</name>
<evidence type="ECO:0000313" key="2">
    <source>
        <dbReference type="EMBL" id="AEM68770.1"/>
    </source>
</evidence>
<sequence length="298" mass="34080">MYNEFIIFINRKNLSMQKINTPKDLVSENDCLIVDSTEQKDHNHLSADHYHGVHHIDKYGNHDDVETADFELRSVFQFSKRKLIFKIVLTGIFLALTSAVGALDILLESIHIPVGGDQVWIETRFLDITVVCISIATLGPIFASLVGFLSPIIHNLIHGMEHGWIQPPIQAVEYVIIVWLVFLIFNVLFKNSPIHKDQDPKVANFKRWAPLPIMVVLSALIATLGLALALYIQSLLPHGSHSHNHDHNHGTGEQLEWNNVNIFIMLAVFGWNCLRFFIALSLFTVIEWKMRPINHRYR</sequence>
<accession>A0A7U4E9L0</accession>
<dbReference type="Proteomes" id="UP000008907">
    <property type="component" value="Chromosome"/>
</dbReference>
<dbReference type="KEGG" id="mpf:MPUT_0395"/>
<evidence type="ECO:0000313" key="3">
    <source>
        <dbReference type="Proteomes" id="UP000008907"/>
    </source>
</evidence>
<protein>
    <recommendedName>
        <fullName evidence="4">Transmembrane protein</fullName>
    </recommendedName>
</protein>
<feature type="transmembrane region" description="Helical" evidence="1">
    <location>
        <begin position="169"/>
        <end position="189"/>
    </location>
</feature>
<keyword evidence="1" id="KW-0812">Transmembrane</keyword>
<feature type="transmembrane region" description="Helical" evidence="1">
    <location>
        <begin position="262"/>
        <end position="286"/>
    </location>
</feature>
<organism evidence="2 3">
    <name type="scientific">Mycoplasma putrefaciens (strain ATCC 15718 / NCTC 10155 / C30 KS-1 / KS-1)</name>
    <dbReference type="NCBI Taxonomy" id="743965"/>
    <lineage>
        <taxon>Bacteria</taxon>
        <taxon>Bacillati</taxon>
        <taxon>Mycoplasmatota</taxon>
        <taxon>Mollicutes</taxon>
        <taxon>Mycoplasmataceae</taxon>
        <taxon>Mycoplasma</taxon>
    </lineage>
</organism>
<dbReference type="AlphaFoldDB" id="A0A7U4E9L0"/>
<proteinExistence type="predicted"/>
<reference evidence="2 3" key="1">
    <citation type="journal article" date="2011" name="J. Bacteriol.">
        <title>Genome Sequence of Mycoplasma putrefaciens Type Strain KS1.</title>
        <authorList>
            <person name="Calcutt M.J."/>
            <person name="Foecking M.F."/>
        </authorList>
    </citation>
    <scope>NUCLEOTIDE SEQUENCE [LARGE SCALE GENOMIC DNA]</scope>
    <source>
        <strain evidence="3">ATCC 15718 / NCTC 10155 / C30 KS-1 / KS-1</strain>
    </source>
</reference>
<evidence type="ECO:0008006" key="4">
    <source>
        <dbReference type="Google" id="ProtNLM"/>
    </source>
</evidence>